<dbReference type="SUPFAM" id="SSF51905">
    <property type="entry name" value="FAD/NAD(P)-binding domain"/>
    <property type="match status" value="1"/>
</dbReference>
<proteinExistence type="inferred from homology"/>
<comment type="caution">
    <text evidence="8">The sequence shown here is derived from an EMBL/GenBank/DDBJ whole genome shotgun (WGS) entry which is preliminary data.</text>
</comment>
<keyword evidence="3" id="KW-0285">Flavoprotein</keyword>
<dbReference type="PRINTS" id="PR00420">
    <property type="entry name" value="RNGMNOXGNASE"/>
</dbReference>
<reference evidence="8" key="1">
    <citation type="submission" date="2023-02" db="EMBL/GenBank/DDBJ databases">
        <title>Colletotrichum kahawae CIFC_Que2 genome sequencing and assembly.</title>
        <authorList>
            <person name="Baroncelli R."/>
        </authorList>
    </citation>
    <scope>NUCLEOTIDE SEQUENCE</scope>
    <source>
        <strain evidence="8">CIFC_Que2</strain>
    </source>
</reference>
<evidence type="ECO:0000256" key="2">
    <source>
        <dbReference type="ARBA" id="ARBA00007992"/>
    </source>
</evidence>
<dbReference type="PANTHER" id="PTHR47356">
    <property type="entry name" value="FAD-DEPENDENT MONOOXYGENASE ASQG-RELATED"/>
    <property type="match status" value="1"/>
</dbReference>
<accession>A0AAE0DAU3</accession>
<protein>
    <submittedName>
        <fullName evidence="8">FAD binding domain-containing protein</fullName>
    </submittedName>
</protein>
<dbReference type="Proteomes" id="UP001281614">
    <property type="component" value="Unassembled WGS sequence"/>
</dbReference>
<dbReference type="AlphaFoldDB" id="A0AAE0DAU3"/>
<sequence>MSAKSLGTTSTETPFRVIVIGGGVAGLTASHCLQKAGIDHVVLERRAEVAPREGVSIGIWPQGNRLLHQIGCLETVQRACGPSKTWCMNGPDGKTFGELHGYYDVLQKNHAADLLTLERRQFLDILHNGLPDKSYVRTNSAVKSIVQDAGGVRVQLQDGTFETGDIVLGVDGISSLTRRIMWEHADDTAPGAIPSSDKTCMKTSWKALVGLGPRPPKLAVDAIMSVSNDRFSFLLLSQPHFVFWFVFFKLPKTLVWPERGRYTAEDAADVAASIYDHPLSEQVKFSELWETRDRADLIPIEEGVLDVWHHGRIVLAGDAAHKVTPNIALGGNSAMESVAMLCNQLHAMLEQQQGAKPSRATVSQVFSKYQAERHARMKKITSFSGLVTRMQAWDGWLMKFVYRWIMPLLPGSFLINSMAPLIKAAPKLDYVSLKDFPVGEVPWTHDDDSKGEKVVGRSPITALLDTNY</sequence>
<keyword evidence="5" id="KW-0560">Oxidoreductase</keyword>
<dbReference type="InterPro" id="IPR002938">
    <property type="entry name" value="FAD-bd"/>
</dbReference>
<evidence type="ECO:0000313" key="8">
    <source>
        <dbReference type="EMBL" id="KAK2772267.1"/>
    </source>
</evidence>
<evidence type="ECO:0000256" key="1">
    <source>
        <dbReference type="ARBA" id="ARBA00001974"/>
    </source>
</evidence>
<dbReference type="Gene3D" id="3.50.50.60">
    <property type="entry name" value="FAD/NAD(P)-binding domain"/>
    <property type="match status" value="1"/>
</dbReference>
<comment type="similarity">
    <text evidence="2">Belongs to the paxM FAD-dependent monooxygenase family.</text>
</comment>
<dbReference type="Pfam" id="PF01494">
    <property type="entry name" value="FAD_binding_3"/>
    <property type="match status" value="2"/>
</dbReference>
<evidence type="ECO:0000256" key="5">
    <source>
        <dbReference type="ARBA" id="ARBA00023002"/>
    </source>
</evidence>
<gene>
    <name evidence="8" type="ORF">CKAH01_13970</name>
</gene>
<dbReference type="InterPro" id="IPR036188">
    <property type="entry name" value="FAD/NAD-bd_sf"/>
</dbReference>
<feature type="domain" description="FAD-binding" evidence="7">
    <location>
        <begin position="16"/>
        <end position="179"/>
    </location>
</feature>
<dbReference type="PANTHER" id="PTHR47356:SF2">
    <property type="entry name" value="FAD-BINDING DOMAIN-CONTAINING PROTEIN-RELATED"/>
    <property type="match status" value="1"/>
</dbReference>
<dbReference type="GO" id="GO:0004497">
    <property type="term" value="F:monooxygenase activity"/>
    <property type="evidence" value="ECO:0007669"/>
    <property type="project" value="UniProtKB-KW"/>
</dbReference>
<evidence type="ECO:0000256" key="6">
    <source>
        <dbReference type="ARBA" id="ARBA00023033"/>
    </source>
</evidence>
<feature type="domain" description="FAD-binding" evidence="7">
    <location>
        <begin position="291"/>
        <end position="383"/>
    </location>
</feature>
<keyword evidence="6" id="KW-0503">Monooxygenase</keyword>
<name>A0AAE0DAU3_COLKA</name>
<dbReference type="EMBL" id="VYYT01000069">
    <property type="protein sequence ID" value="KAK2772267.1"/>
    <property type="molecule type" value="Genomic_DNA"/>
</dbReference>
<organism evidence="8 9">
    <name type="scientific">Colletotrichum kahawae</name>
    <name type="common">Coffee berry disease fungus</name>
    <dbReference type="NCBI Taxonomy" id="34407"/>
    <lineage>
        <taxon>Eukaryota</taxon>
        <taxon>Fungi</taxon>
        <taxon>Dikarya</taxon>
        <taxon>Ascomycota</taxon>
        <taxon>Pezizomycotina</taxon>
        <taxon>Sordariomycetes</taxon>
        <taxon>Hypocreomycetidae</taxon>
        <taxon>Glomerellales</taxon>
        <taxon>Glomerellaceae</taxon>
        <taxon>Colletotrichum</taxon>
        <taxon>Colletotrichum gloeosporioides species complex</taxon>
    </lineage>
</organism>
<dbReference type="InterPro" id="IPR050562">
    <property type="entry name" value="FAD_mOase_fung"/>
</dbReference>
<comment type="cofactor">
    <cofactor evidence="1">
        <name>FAD</name>
        <dbReference type="ChEBI" id="CHEBI:57692"/>
    </cofactor>
</comment>
<dbReference type="GO" id="GO:0071949">
    <property type="term" value="F:FAD binding"/>
    <property type="evidence" value="ECO:0007669"/>
    <property type="project" value="InterPro"/>
</dbReference>
<evidence type="ECO:0000313" key="9">
    <source>
        <dbReference type="Proteomes" id="UP001281614"/>
    </source>
</evidence>
<evidence type="ECO:0000256" key="3">
    <source>
        <dbReference type="ARBA" id="ARBA00022630"/>
    </source>
</evidence>
<keyword evidence="9" id="KW-1185">Reference proteome</keyword>
<keyword evidence="4" id="KW-0274">FAD</keyword>
<evidence type="ECO:0000256" key="4">
    <source>
        <dbReference type="ARBA" id="ARBA00022827"/>
    </source>
</evidence>
<evidence type="ECO:0000259" key="7">
    <source>
        <dbReference type="Pfam" id="PF01494"/>
    </source>
</evidence>